<feature type="domain" description="Peptidase M50" evidence="13">
    <location>
        <begin position="119"/>
        <end position="153"/>
    </location>
</feature>
<keyword evidence="8" id="KW-0862">Zinc</keyword>
<evidence type="ECO:0000256" key="7">
    <source>
        <dbReference type="ARBA" id="ARBA00022801"/>
    </source>
</evidence>
<keyword evidence="7" id="KW-0378">Hydrolase</keyword>
<keyword evidence="11 12" id="KW-0472">Membrane</keyword>
<feature type="transmembrane region" description="Helical" evidence="12">
    <location>
        <begin position="93"/>
        <end position="113"/>
    </location>
</feature>
<keyword evidence="5 12" id="KW-0812">Transmembrane</keyword>
<dbReference type="InterPro" id="IPR008915">
    <property type="entry name" value="Peptidase_M50"/>
</dbReference>
<feature type="domain" description="Peptidase M50" evidence="13">
    <location>
        <begin position="40"/>
        <end position="113"/>
    </location>
</feature>
<evidence type="ECO:0000256" key="4">
    <source>
        <dbReference type="ARBA" id="ARBA00022670"/>
    </source>
</evidence>
<dbReference type="AlphaFoldDB" id="A0A4S4BMP6"/>
<evidence type="ECO:0000256" key="11">
    <source>
        <dbReference type="ARBA" id="ARBA00023136"/>
    </source>
</evidence>
<keyword evidence="4 14" id="KW-0645">Protease</keyword>
<evidence type="ECO:0000256" key="5">
    <source>
        <dbReference type="ARBA" id="ARBA00022692"/>
    </source>
</evidence>
<evidence type="ECO:0000256" key="12">
    <source>
        <dbReference type="SAM" id="Phobius"/>
    </source>
</evidence>
<comment type="similarity">
    <text evidence="3">Belongs to the peptidase M50B family.</text>
</comment>
<feature type="transmembrane region" description="Helical" evidence="12">
    <location>
        <begin position="63"/>
        <end position="81"/>
    </location>
</feature>
<comment type="cofactor">
    <cofactor evidence="1">
        <name>Zn(2+)</name>
        <dbReference type="ChEBI" id="CHEBI:29105"/>
    </cofactor>
</comment>
<dbReference type="CDD" id="cd06160">
    <property type="entry name" value="S2P-M50_like_2"/>
    <property type="match status" value="1"/>
</dbReference>
<gene>
    <name evidence="14" type="ORF">E6C55_20120</name>
</gene>
<protein>
    <submittedName>
        <fullName evidence="14">Site-2 protease family protein</fullName>
    </submittedName>
</protein>
<dbReference type="OrthoDB" id="9781963at2"/>
<reference evidence="14 15" key="1">
    <citation type="submission" date="2019-04" db="EMBL/GenBank/DDBJ databases">
        <title>Cohnella sp. nov. isolated from preserved vegetables.</title>
        <authorList>
            <person name="Lin S.-Y."/>
            <person name="Hung M.-H."/>
            <person name="Young C.-C."/>
        </authorList>
    </citation>
    <scope>NUCLEOTIDE SEQUENCE [LARGE SCALE GENOMIC DNA]</scope>
    <source>
        <strain evidence="14 15">CC-MHH1044</strain>
    </source>
</reference>
<dbReference type="EMBL" id="SSOB01000027">
    <property type="protein sequence ID" value="THF76116.1"/>
    <property type="molecule type" value="Genomic_DNA"/>
</dbReference>
<dbReference type="Proteomes" id="UP000310636">
    <property type="component" value="Unassembled WGS sequence"/>
</dbReference>
<evidence type="ECO:0000256" key="1">
    <source>
        <dbReference type="ARBA" id="ARBA00001947"/>
    </source>
</evidence>
<evidence type="ECO:0000259" key="13">
    <source>
        <dbReference type="Pfam" id="PF02163"/>
    </source>
</evidence>
<dbReference type="PANTHER" id="PTHR39188:SF3">
    <property type="entry name" value="STAGE IV SPORULATION PROTEIN FB"/>
    <property type="match status" value="1"/>
</dbReference>
<feature type="transmembrane region" description="Helical" evidence="12">
    <location>
        <begin position="34"/>
        <end position="51"/>
    </location>
</feature>
<name>A0A4S4BMP6_9BACL</name>
<feature type="transmembrane region" description="Helical" evidence="12">
    <location>
        <begin position="120"/>
        <end position="137"/>
    </location>
</feature>
<feature type="transmembrane region" description="Helical" evidence="12">
    <location>
        <begin position="306"/>
        <end position="324"/>
    </location>
</feature>
<dbReference type="PANTHER" id="PTHR39188">
    <property type="entry name" value="MEMBRANE-ASSOCIATED ZINC METALLOPROTEASE M50B"/>
    <property type="match status" value="1"/>
</dbReference>
<dbReference type="GO" id="GO:0046872">
    <property type="term" value="F:metal ion binding"/>
    <property type="evidence" value="ECO:0007669"/>
    <property type="project" value="UniProtKB-KW"/>
</dbReference>
<dbReference type="GO" id="GO:0008237">
    <property type="term" value="F:metallopeptidase activity"/>
    <property type="evidence" value="ECO:0007669"/>
    <property type="project" value="UniProtKB-KW"/>
</dbReference>
<evidence type="ECO:0000256" key="9">
    <source>
        <dbReference type="ARBA" id="ARBA00022989"/>
    </source>
</evidence>
<evidence type="ECO:0000313" key="14">
    <source>
        <dbReference type="EMBL" id="THF76116.1"/>
    </source>
</evidence>
<keyword evidence="6" id="KW-0479">Metal-binding</keyword>
<evidence type="ECO:0000256" key="10">
    <source>
        <dbReference type="ARBA" id="ARBA00023049"/>
    </source>
</evidence>
<comment type="caution">
    <text evidence="14">The sequence shown here is derived from an EMBL/GenBank/DDBJ whole genome shotgun (WGS) entry which is preliminary data.</text>
</comment>
<dbReference type="Pfam" id="PF02163">
    <property type="entry name" value="Peptidase_M50"/>
    <property type="match status" value="2"/>
</dbReference>
<dbReference type="GO" id="GO:0006508">
    <property type="term" value="P:proteolysis"/>
    <property type="evidence" value="ECO:0007669"/>
    <property type="project" value="UniProtKB-KW"/>
</dbReference>
<keyword evidence="9 12" id="KW-1133">Transmembrane helix</keyword>
<evidence type="ECO:0000256" key="3">
    <source>
        <dbReference type="ARBA" id="ARBA00007931"/>
    </source>
</evidence>
<evidence type="ECO:0000256" key="2">
    <source>
        <dbReference type="ARBA" id="ARBA00004141"/>
    </source>
</evidence>
<keyword evidence="10" id="KW-0482">Metalloprotease</keyword>
<organism evidence="14 15">
    <name type="scientific">Cohnella fermenti</name>
    <dbReference type="NCBI Taxonomy" id="2565925"/>
    <lineage>
        <taxon>Bacteria</taxon>
        <taxon>Bacillati</taxon>
        <taxon>Bacillota</taxon>
        <taxon>Bacilli</taxon>
        <taxon>Bacillales</taxon>
        <taxon>Paenibacillaceae</taxon>
        <taxon>Cohnella</taxon>
    </lineage>
</organism>
<evidence type="ECO:0000256" key="8">
    <source>
        <dbReference type="ARBA" id="ARBA00022833"/>
    </source>
</evidence>
<evidence type="ECO:0000313" key="15">
    <source>
        <dbReference type="Proteomes" id="UP000310636"/>
    </source>
</evidence>
<feature type="transmembrane region" description="Helical" evidence="12">
    <location>
        <begin position="157"/>
        <end position="184"/>
    </location>
</feature>
<comment type="subcellular location">
    <subcellularLocation>
        <location evidence="2">Membrane</location>
        <topology evidence="2">Multi-pass membrane protein</topology>
    </subcellularLocation>
</comment>
<proteinExistence type="inferred from homology"/>
<accession>A0A4S4BMP6</accession>
<dbReference type="GO" id="GO:0016020">
    <property type="term" value="C:membrane"/>
    <property type="evidence" value="ECO:0007669"/>
    <property type="project" value="UniProtKB-SubCell"/>
</dbReference>
<keyword evidence="15" id="KW-1185">Reference proteome</keyword>
<sequence>MLFLLSKGKGLLLLLLKFGKPLLSMAVTVGAYALIYPWTFALGFVALIFVHEMGHVIAAKRRGLPVSAPYFIPFLGALIMLKRNPKDAETEAAVAIGGPLLGALGALVCFLIGQQTGYEFWYALAYVGFFLNLFNLLPVKPLDGGRIIGAVSRWLWVAGAVIGPFVIWMTHSILFALIWVWFLWQMYRQFFGKKKPHPVFVEGIYEADVDPDLPDWYLSGQNHRRELPFTAYCRMDGQHVAEFRWEPLSFRGEITISQPCTIKSVGIVEVGRPDENGRVRFRVRLEGEAYQSDQYYDVPTRVRWRYGIMYGGLALFLGCMMWFIHEIELTTPR</sequence>
<evidence type="ECO:0000256" key="6">
    <source>
        <dbReference type="ARBA" id="ARBA00022723"/>
    </source>
</evidence>